<proteinExistence type="predicted"/>
<evidence type="ECO:0000256" key="1">
    <source>
        <dbReference type="ARBA" id="ARBA00022737"/>
    </source>
</evidence>
<organism evidence="3 4">
    <name type="scientific">Cryomyces minteri</name>
    <dbReference type="NCBI Taxonomy" id="331657"/>
    <lineage>
        <taxon>Eukaryota</taxon>
        <taxon>Fungi</taxon>
        <taxon>Dikarya</taxon>
        <taxon>Ascomycota</taxon>
        <taxon>Pezizomycotina</taxon>
        <taxon>Dothideomycetes</taxon>
        <taxon>Dothideomycetes incertae sedis</taxon>
        <taxon>Cryomyces</taxon>
    </lineage>
</organism>
<evidence type="ECO:0008006" key="5">
    <source>
        <dbReference type="Google" id="ProtNLM"/>
    </source>
</evidence>
<dbReference type="SMART" id="SM00671">
    <property type="entry name" value="SEL1"/>
    <property type="match status" value="6"/>
</dbReference>
<dbReference type="InterPro" id="IPR006597">
    <property type="entry name" value="Sel1-like"/>
</dbReference>
<evidence type="ECO:0000313" key="4">
    <source>
        <dbReference type="Proteomes" id="UP000308768"/>
    </source>
</evidence>
<feature type="region of interest" description="Disordered" evidence="2">
    <location>
        <begin position="603"/>
        <end position="622"/>
    </location>
</feature>
<feature type="compositionally biased region" description="Basic and acidic residues" evidence="2">
    <location>
        <begin position="79"/>
        <end position="88"/>
    </location>
</feature>
<dbReference type="InterPro" id="IPR051726">
    <property type="entry name" value="Chitin_Synth_Reg"/>
</dbReference>
<dbReference type="PANTHER" id="PTHR46430:SF2">
    <property type="entry name" value="CHITIN SYNTHASE REGULATORY FACTOR 4"/>
    <property type="match status" value="1"/>
</dbReference>
<dbReference type="AlphaFoldDB" id="A0A4U0XEK6"/>
<reference evidence="3 4" key="1">
    <citation type="submission" date="2017-03" db="EMBL/GenBank/DDBJ databases">
        <title>Genomes of endolithic fungi from Antarctica.</title>
        <authorList>
            <person name="Coleine C."/>
            <person name="Masonjones S."/>
            <person name="Stajich J.E."/>
        </authorList>
    </citation>
    <scope>NUCLEOTIDE SEQUENCE [LARGE SCALE GENOMIC DNA]</scope>
    <source>
        <strain evidence="3 4">CCFEE 5187</strain>
    </source>
</reference>
<dbReference type="InterPro" id="IPR011990">
    <property type="entry name" value="TPR-like_helical_dom_sf"/>
</dbReference>
<dbReference type="OrthoDB" id="4095816at2759"/>
<name>A0A4U0XEK6_9PEZI</name>
<feature type="compositionally biased region" description="Low complexity" evidence="2">
    <location>
        <begin position="608"/>
        <end position="619"/>
    </location>
</feature>
<feature type="compositionally biased region" description="Low complexity" evidence="2">
    <location>
        <begin position="684"/>
        <end position="695"/>
    </location>
</feature>
<keyword evidence="4" id="KW-1185">Reference proteome</keyword>
<dbReference type="STRING" id="331657.A0A4U0XEK6"/>
<dbReference type="SUPFAM" id="SSF81901">
    <property type="entry name" value="HCP-like"/>
    <property type="match status" value="1"/>
</dbReference>
<feature type="compositionally biased region" description="Polar residues" evidence="2">
    <location>
        <begin position="727"/>
        <end position="751"/>
    </location>
</feature>
<dbReference type="Pfam" id="PF08238">
    <property type="entry name" value="Sel1"/>
    <property type="match status" value="6"/>
</dbReference>
<feature type="region of interest" description="Disordered" evidence="2">
    <location>
        <begin position="56"/>
        <end position="115"/>
    </location>
</feature>
<gene>
    <name evidence="3" type="ORF">B0A49_03180</name>
</gene>
<feature type="region of interest" description="Disordered" evidence="2">
    <location>
        <begin position="634"/>
        <end position="865"/>
    </location>
</feature>
<dbReference type="Gene3D" id="1.25.40.10">
    <property type="entry name" value="Tetratricopeptide repeat domain"/>
    <property type="match status" value="2"/>
</dbReference>
<dbReference type="PANTHER" id="PTHR46430">
    <property type="entry name" value="PROTEIN SKT5-RELATED"/>
    <property type="match status" value="1"/>
</dbReference>
<protein>
    <recommendedName>
        <fullName evidence="5">Chitin synthase activator</fullName>
    </recommendedName>
</protein>
<evidence type="ECO:0000256" key="2">
    <source>
        <dbReference type="SAM" id="MobiDB-lite"/>
    </source>
</evidence>
<accession>A0A4U0XEK6</accession>
<keyword evidence="1" id="KW-0677">Repeat</keyword>
<dbReference type="EMBL" id="NAJN01000410">
    <property type="protein sequence ID" value="TKA73733.1"/>
    <property type="molecule type" value="Genomic_DNA"/>
</dbReference>
<comment type="caution">
    <text evidence="3">The sequence shown here is derived from an EMBL/GenBank/DDBJ whole genome shotgun (WGS) entry which is preliminary data.</text>
</comment>
<dbReference type="Proteomes" id="UP000308768">
    <property type="component" value="Unassembled WGS sequence"/>
</dbReference>
<feature type="compositionally biased region" description="Polar residues" evidence="2">
    <location>
        <begin position="825"/>
        <end position="840"/>
    </location>
</feature>
<feature type="compositionally biased region" description="Polar residues" evidence="2">
    <location>
        <begin position="634"/>
        <end position="649"/>
    </location>
</feature>
<feature type="region of interest" description="Disordered" evidence="2">
    <location>
        <begin position="516"/>
        <end position="556"/>
    </location>
</feature>
<sequence>MSYQQQPQLGATFVPGGFDDYYIPAPGPTLMSPAPQRIMPEMPENIQDGIAHLELEANSPAPSQHLDHAPNSPQSSSHDYSRLARSTEEPNFSPFPKLHDPPPNVPPADEQNESTLEHARIPVLNSNDPDMQLAWAQDALIHVDAAIMHEERISQNQPARPVTPQVEHQLRIDAMNIVTFLADQHHPKAEFMRGMWLEFGKFGLRQDKREAFRCYSRAADKGYSRAEYRIGMQYEQSNDPIKALRHYHRGVDAGDSASNYRLGMMTLRGQHGQPQDYAIGVELIRNAAETADENAPQGAYVYGMLQARELPQINVPEMYLPFDERSARANIEKAAYLRFAKAQLKMGSAYELCTLGCEFDPALSLHYYALAARQGEPEADMAISKWFLCGYEGVFDKNEELAYTYAQRAAQGGLASGAFAMGYFNEIGMYVPANRDKAMEWYEKAAKAGNEEAAGRIKGITRSGSTLSRNDHENVAISRIRSQYGSMRGRQPDRLKAQAPRLPSVSDSPIHFPSSSMPQNTQGMAAGSFIPPRSTSTAPYPLEDRPPSVPHSGGRAASVAPYPVENGPPRAALGAQRPGPASFFNPDLRAASAAPQDLRTHSAFNVNPTTRPTSAATTTGVHPPARMTMPAAMSQSSSHLPQRPFTTVGNVGAGRGRLPSGHWAPAGPAGYRQPGGPSVERPEQQAIAARPQPARLDIGYSAPPDAGKNRLQKLANSNKPQPRLPSAANQTPPRAQTVQPPMPHSQSSPNLGNDRPPNPRLFNVQLSDDRPANARPGSAHPDAINFSRPGSAGRSPTRQDSMPPAVSGGLPATPPSSHKPGTVHTPGSASKHSSTVSANTPGRGPKTFEEMGVPQAPKESDCVVM</sequence>
<evidence type="ECO:0000313" key="3">
    <source>
        <dbReference type="EMBL" id="TKA73733.1"/>
    </source>
</evidence>